<dbReference type="RefSeq" id="XP_009165695.1">
    <property type="nucleotide sequence ID" value="XM_009167431.1"/>
</dbReference>
<organism evidence="1 2">
    <name type="scientific">Opisthorchis viverrini</name>
    <name type="common">Southeast Asian liver fluke</name>
    <dbReference type="NCBI Taxonomy" id="6198"/>
    <lineage>
        <taxon>Eukaryota</taxon>
        <taxon>Metazoa</taxon>
        <taxon>Spiralia</taxon>
        <taxon>Lophotrochozoa</taxon>
        <taxon>Platyhelminthes</taxon>
        <taxon>Trematoda</taxon>
        <taxon>Digenea</taxon>
        <taxon>Opisthorchiida</taxon>
        <taxon>Opisthorchiata</taxon>
        <taxon>Opisthorchiidae</taxon>
        <taxon>Opisthorchis</taxon>
    </lineage>
</organism>
<dbReference type="AlphaFoldDB" id="A0A074ZT20"/>
<dbReference type="CTD" id="20317229"/>
<dbReference type="GeneID" id="20317229"/>
<evidence type="ECO:0000313" key="2">
    <source>
        <dbReference type="Proteomes" id="UP000054324"/>
    </source>
</evidence>
<dbReference type="KEGG" id="ovi:T265_03042"/>
<dbReference type="OrthoDB" id="10423095at2759"/>
<evidence type="ECO:0000313" key="1">
    <source>
        <dbReference type="EMBL" id="KER30563.1"/>
    </source>
</evidence>
<dbReference type="Proteomes" id="UP000054324">
    <property type="component" value="Unassembled WGS sequence"/>
</dbReference>
<dbReference type="EMBL" id="KL596659">
    <property type="protein sequence ID" value="KER30563.1"/>
    <property type="molecule type" value="Genomic_DNA"/>
</dbReference>
<sequence length="85" mass="10036">MYILAIESHTRPSMTDTMCLKKLHTTLLKTPTADYRFRPSWGSPARCCLRVSVNLMFHLNPNWTDFDKHTHSQINLVFTRYSDEF</sequence>
<reference evidence="1 2" key="1">
    <citation type="submission" date="2013-11" db="EMBL/GenBank/DDBJ databases">
        <title>Opisthorchis viverrini - life in the bile duct.</title>
        <authorList>
            <person name="Young N.D."/>
            <person name="Nagarajan N."/>
            <person name="Lin S.J."/>
            <person name="Korhonen P.K."/>
            <person name="Jex A.R."/>
            <person name="Hall R.S."/>
            <person name="Safavi-Hemami H."/>
            <person name="Kaewkong W."/>
            <person name="Bertrand D."/>
            <person name="Gao S."/>
            <person name="Seet Q."/>
            <person name="Wongkham S."/>
            <person name="Teh B.T."/>
            <person name="Wongkham C."/>
            <person name="Intapan P.M."/>
            <person name="Maleewong W."/>
            <person name="Yang X."/>
            <person name="Hu M."/>
            <person name="Wang Z."/>
            <person name="Hofmann A."/>
            <person name="Sternberg P.W."/>
            <person name="Tan P."/>
            <person name="Wang J."/>
            <person name="Gasser R.B."/>
        </authorList>
    </citation>
    <scope>NUCLEOTIDE SEQUENCE [LARGE SCALE GENOMIC DNA]</scope>
</reference>
<protein>
    <submittedName>
        <fullName evidence="1">Uncharacterized protein</fullName>
    </submittedName>
</protein>
<accession>A0A074ZT20</accession>
<gene>
    <name evidence="1" type="ORF">T265_03042</name>
</gene>
<proteinExistence type="predicted"/>
<name>A0A074ZT20_OPIVI</name>
<keyword evidence="2" id="KW-1185">Reference proteome</keyword>